<dbReference type="eggNOG" id="ENOG502ZCWB">
    <property type="taxonomic scope" value="Bacteria"/>
</dbReference>
<keyword evidence="1" id="KW-1133">Transmembrane helix</keyword>
<feature type="transmembrane region" description="Helical" evidence="1">
    <location>
        <begin position="28"/>
        <end position="52"/>
    </location>
</feature>
<evidence type="ECO:0000313" key="3">
    <source>
        <dbReference type="Proteomes" id="UP000004690"/>
    </source>
</evidence>
<dbReference type="EMBL" id="JH651379">
    <property type="protein sequence ID" value="EIJ38253.1"/>
    <property type="molecule type" value="Genomic_DNA"/>
</dbReference>
<feature type="transmembrane region" description="Helical" evidence="1">
    <location>
        <begin position="151"/>
        <end position="171"/>
    </location>
</feature>
<feature type="transmembrane region" description="Helical" evidence="1">
    <location>
        <begin position="67"/>
        <end position="85"/>
    </location>
</feature>
<dbReference type="AlphaFoldDB" id="I3C3R0"/>
<dbReference type="RefSeq" id="WP_008611410.1">
    <property type="nucleotide sequence ID" value="NZ_JH651379.1"/>
</dbReference>
<organism evidence="2 3">
    <name type="scientific">Galbibacter orientalis DSM 19592</name>
    <dbReference type="NCBI Taxonomy" id="926559"/>
    <lineage>
        <taxon>Bacteria</taxon>
        <taxon>Pseudomonadati</taxon>
        <taxon>Bacteroidota</taxon>
        <taxon>Flavobacteriia</taxon>
        <taxon>Flavobacteriales</taxon>
        <taxon>Flavobacteriaceae</taxon>
        <taxon>Galbibacter</taxon>
    </lineage>
</organism>
<accession>I3C3R0</accession>
<feature type="transmembrane region" description="Helical" evidence="1">
    <location>
        <begin position="127"/>
        <end position="145"/>
    </location>
</feature>
<proteinExistence type="predicted"/>
<reference evidence="2 3" key="1">
    <citation type="submission" date="2012-02" db="EMBL/GenBank/DDBJ databases">
        <title>Improved High-Quality Draft genome of Joostella marina DSM 19592.</title>
        <authorList>
            <consortium name="US DOE Joint Genome Institute (JGI-PGF)"/>
            <person name="Lucas S."/>
            <person name="Copeland A."/>
            <person name="Lapidus A."/>
            <person name="Bruce D."/>
            <person name="Goodwin L."/>
            <person name="Pitluck S."/>
            <person name="Peters L."/>
            <person name="Chertkov O."/>
            <person name="Ovchinnikova G."/>
            <person name="Kyrpides N."/>
            <person name="Mavromatis K."/>
            <person name="Detter J.C."/>
            <person name="Han C."/>
            <person name="Land M."/>
            <person name="Hauser L."/>
            <person name="Markowitz V."/>
            <person name="Cheng J.-F."/>
            <person name="Hugenholtz P."/>
            <person name="Woyke T."/>
            <person name="Wu D."/>
            <person name="Tindall B."/>
            <person name="Brambilla E."/>
            <person name="Klenk H.-P."/>
            <person name="Eisen J.A."/>
        </authorList>
    </citation>
    <scope>NUCLEOTIDE SEQUENCE [LARGE SCALE GENOMIC DNA]</scope>
    <source>
        <strain evidence="2 3">DSM 19592</strain>
    </source>
</reference>
<protein>
    <submittedName>
        <fullName evidence="2">Uncharacterized protein</fullName>
    </submittedName>
</protein>
<sequence length="189" mass="21875">MNERKNIIVSLKSNLGESKKGIEKRIEFLKITITLNLVFTIISVGIIILSIIPELFDYEIFIWQKSGLMTILSLSLVINLPNQFFELKLLKHLKKINSEVEFEGIDKLNNELKSIVDKLNNGIKTSWSLIILVILIFIMGIWQIVSGNNPYWIFMKVPISLFYGMIILHFITTNRKLNKNINEAEKYCS</sequence>
<dbReference type="HOGENOM" id="CLU_1439212_0_0_10"/>
<keyword evidence="1" id="KW-0812">Transmembrane</keyword>
<evidence type="ECO:0000256" key="1">
    <source>
        <dbReference type="SAM" id="Phobius"/>
    </source>
</evidence>
<keyword evidence="1" id="KW-0472">Membrane</keyword>
<name>I3C3R0_9FLAO</name>
<evidence type="ECO:0000313" key="2">
    <source>
        <dbReference type="EMBL" id="EIJ38253.1"/>
    </source>
</evidence>
<gene>
    <name evidence="2" type="ORF">JoomaDRAFT_1236</name>
</gene>
<keyword evidence="3" id="KW-1185">Reference proteome</keyword>
<dbReference type="Proteomes" id="UP000004690">
    <property type="component" value="Unassembled WGS sequence"/>
</dbReference>